<keyword evidence="3" id="KW-1185">Reference proteome</keyword>
<dbReference type="Proteomes" id="UP001255185">
    <property type="component" value="Unassembled WGS sequence"/>
</dbReference>
<evidence type="ECO:0000313" key="3">
    <source>
        <dbReference type="Proteomes" id="UP001255185"/>
    </source>
</evidence>
<proteinExistence type="predicted"/>
<organism evidence="2 3">
    <name type="scientific">Flavobacterium arsenatis</name>
    <dbReference type="NCBI Taxonomy" id="1484332"/>
    <lineage>
        <taxon>Bacteria</taxon>
        <taxon>Pseudomonadati</taxon>
        <taxon>Bacteroidota</taxon>
        <taxon>Flavobacteriia</taxon>
        <taxon>Flavobacteriales</taxon>
        <taxon>Flavobacteriaceae</taxon>
        <taxon>Flavobacterium</taxon>
    </lineage>
</organism>
<sequence>MKAFYPTLFFVLCSLTSSNAQNDTTSVEKPQEMTVDLMAIYTPVLNKDFYGFNFDFKVYVKEKWATGASFSYAGKEVDNNFGYEVERPSLNFLAIGWINQYDVIKKEKFRLGLNVNNGVIVSRLMDKDVIEEVWTEFGPQENFKRVRTNTFYLFEPGIDASVRLFGNNFFPDFYLTAKAKYRVAVGNARFGETSDFTNYYVGVGVSLIGFMEKPDKN</sequence>
<evidence type="ECO:0000313" key="2">
    <source>
        <dbReference type="EMBL" id="MDR6966605.1"/>
    </source>
</evidence>
<feature type="chain" id="PRO_5046745875" description="Outer membrane protein beta-barrel domain-containing protein" evidence="1">
    <location>
        <begin position="21"/>
        <end position="217"/>
    </location>
</feature>
<feature type="signal peptide" evidence="1">
    <location>
        <begin position="1"/>
        <end position="20"/>
    </location>
</feature>
<protein>
    <recommendedName>
        <fullName evidence="4">Outer membrane protein beta-barrel domain-containing protein</fullName>
    </recommendedName>
</protein>
<keyword evidence="1" id="KW-0732">Signal</keyword>
<dbReference type="RefSeq" id="WP_310024280.1">
    <property type="nucleotide sequence ID" value="NZ_JAVDVI010000002.1"/>
</dbReference>
<dbReference type="EMBL" id="JAVDVI010000002">
    <property type="protein sequence ID" value="MDR6966605.1"/>
    <property type="molecule type" value="Genomic_DNA"/>
</dbReference>
<evidence type="ECO:0008006" key="4">
    <source>
        <dbReference type="Google" id="ProtNLM"/>
    </source>
</evidence>
<reference evidence="2 3" key="1">
    <citation type="submission" date="2023-07" db="EMBL/GenBank/DDBJ databases">
        <title>Sorghum-associated microbial communities from plants grown in Nebraska, USA.</title>
        <authorList>
            <person name="Schachtman D."/>
        </authorList>
    </citation>
    <scope>NUCLEOTIDE SEQUENCE [LARGE SCALE GENOMIC DNA]</scope>
    <source>
        <strain evidence="2 3">3773</strain>
    </source>
</reference>
<gene>
    <name evidence="2" type="ORF">J2X31_000603</name>
</gene>
<comment type="caution">
    <text evidence="2">The sequence shown here is derived from an EMBL/GenBank/DDBJ whole genome shotgun (WGS) entry which is preliminary data.</text>
</comment>
<accession>A0ABU1TKZ6</accession>
<name>A0ABU1TKZ6_9FLAO</name>
<evidence type="ECO:0000256" key="1">
    <source>
        <dbReference type="SAM" id="SignalP"/>
    </source>
</evidence>